<comment type="caution">
    <text evidence="1">The sequence shown here is derived from an EMBL/GenBank/DDBJ whole genome shotgun (WGS) entry which is preliminary data.</text>
</comment>
<name>A0ACB7XSB3_9ERIC</name>
<dbReference type="EMBL" id="CM037151">
    <property type="protein sequence ID" value="KAH7843921.1"/>
    <property type="molecule type" value="Genomic_DNA"/>
</dbReference>
<organism evidence="1 2">
    <name type="scientific">Vaccinium darrowii</name>
    <dbReference type="NCBI Taxonomy" id="229202"/>
    <lineage>
        <taxon>Eukaryota</taxon>
        <taxon>Viridiplantae</taxon>
        <taxon>Streptophyta</taxon>
        <taxon>Embryophyta</taxon>
        <taxon>Tracheophyta</taxon>
        <taxon>Spermatophyta</taxon>
        <taxon>Magnoliopsida</taxon>
        <taxon>eudicotyledons</taxon>
        <taxon>Gunneridae</taxon>
        <taxon>Pentapetalae</taxon>
        <taxon>asterids</taxon>
        <taxon>Ericales</taxon>
        <taxon>Ericaceae</taxon>
        <taxon>Vaccinioideae</taxon>
        <taxon>Vaccinieae</taxon>
        <taxon>Vaccinium</taxon>
    </lineage>
</organism>
<dbReference type="Proteomes" id="UP000828048">
    <property type="component" value="Chromosome 1"/>
</dbReference>
<evidence type="ECO:0000313" key="2">
    <source>
        <dbReference type="Proteomes" id="UP000828048"/>
    </source>
</evidence>
<accession>A0ACB7XSB3</accession>
<proteinExistence type="predicted"/>
<keyword evidence="2" id="KW-1185">Reference proteome</keyword>
<sequence length="602" mass="66519">MDRRLYNAACEGQVDVLRQHTDQLEIQTTANRNTALHVAAQFGQLECVAAILEVCPSLLCGVNIRGETPLHLAARDGYADIVKALIVCAKKREQEVESGLGGEAKKMLRATNVDKDTALHMAARNYHLEREKYLKVIKLLAEEDPEFKHPSNNADETPLYLAAEQGSVDIVVMLLETCTSPNYGGPSGRTALHAAALNDLTGRSIKRLLEWKKDIIKEVDMYGWTPLHCAARNGNVEGIKQLLETSESLVYISTPNKDGLETALHIATTHGHVGVMEVLLSQNPDCWEMVNSKGQNVLHIAVEIEDERAIKFIIGKPWLRHLINQKDNEGNTPLHLLMSSDCEAHELWKHDRADKNAFNNRNMTPMNLVWSTFEVEKIPTFAATYVDDSSLDSGISGGRSIAINSHDNKAKLKRARRHEKEKRKMKKETEKKFEKEIQDDVLKIYQTLVVVAALIATITFAAAFAIPGGYNSNEGKDKGMAVLARASAFKAFVITNTIAMVCSVASIFLCFTGMLYTSEEDGTVKDGTVHALYRFAAAAILVLVAMFVMVLVFITAAFAVLAHSTALAVSTCIIACIPLILYFVEFTKMAKRDREAGQAPTH</sequence>
<reference evidence="1 2" key="1">
    <citation type="journal article" date="2021" name="Hortic Res">
        <title>High-quality reference genome and annotation aids understanding of berry development for evergreen blueberry (Vaccinium darrowii).</title>
        <authorList>
            <person name="Yu J."/>
            <person name="Hulse-Kemp A.M."/>
            <person name="Babiker E."/>
            <person name="Staton M."/>
        </authorList>
    </citation>
    <scope>NUCLEOTIDE SEQUENCE [LARGE SCALE GENOMIC DNA]</scope>
    <source>
        <strain evidence="2">cv. NJ 8807/NJ 8810</strain>
        <tissue evidence="1">Young leaf</tissue>
    </source>
</reference>
<gene>
    <name evidence="1" type="ORF">Vadar_022419</name>
</gene>
<evidence type="ECO:0000313" key="1">
    <source>
        <dbReference type="EMBL" id="KAH7843921.1"/>
    </source>
</evidence>
<protein>
    <submittedName>
        <fullName evidence="1">Uncharacterized protein</fullName>
    </submittedName>
</protein>